<sequence length="211" mass="23365">MLVLEDFVAWNDTLFHVDNQGTTPVRAEYAAATTKGRIAPDIAIRKGIETIPEKQFIGRPFRSSQKPAETTEAPAQQKDTPDSPPRWNAVNKPSPRNKHLKNPNIPKDATLFLLQGMSAEDMAFFSTENGEERLAETGHLFGNAAALTLNKKKKYTSTPTKDHHITEQTMQEALASDPAEIDLTLAFQHTSAPKMFTLKAHVDGDEGSLRE</sequence>
<evidence type="ECO:0000313" key="3">
    <source>
        <dbReference type="Proteomes" id="UP000799428"/>
    </source>
</evidence>
<proteinExistence type="predicted"/>
<dbReference type="AlphaFoldDB" id="A0A6G1KPJ4"/>
<dbReference type="EMBL" id="MU005764">
    <property type="protein sequence ID" value="KAF2714758.1"/>
    <property type="molecule type" value="Genomic_DNA"/>
</dbReference>
<accession>A0A6G1KPJ4</accession>
<reference evidence="2" key="1">
    <citation type="journal article" date="2020" name="Stud. Mycol.">
        <title>101 Dothideomycetes genomes: a test case for predicting lifestyles and emergence of pathogens.</title>
        <authorList>
            <person name="Haridas S."/>
            <person name="Albert R."/>
            <person name="Binder M."/>
            <person name="Bloem J."/>
            <person name="Labutti K."/>
            <person name="Salamov A."/>
            <person name="Andreopoulos B."/>
            <person name="Baker S."/>
            <person name="Barry K."/>
            <person name="Bills G."/>
            <person name="Bluhm B."/>
            <person name="Cannon C."/>
            <person name="Castanera R."/>
            <person name="Culley D."/>
            <person name="Daum C."/>
            <person name="Ezra D."/>
            <person name="Gonzalez J."/>
            <person name="Henrissat B."/>
            <person name="Kuo A."/>
            <person name="Liang C."/>
            <person name="Lipzen A."/>
            <person name="Lutzoni F."/>
            <person name="Magnuson J."/>
            <person name="Mondo S."/>
            <person name="Nolan M."/>
            <person name="Ohm R."/>
            <person name="Pangilinan J."/>
            <person name="Park H.-J."/>
            <person name="Ramirez L."/>
            <person name="Alfaro M."/>
            <person name="Sun H."/>
            <person name="Tritt A."/>
            <person name="Yoshinaga Y."/>
            <person name="Zwiers L.-H."/>
            <person name="Turgeon B."/>
            <person name="Goodwin S."/>
            <person name="Spatafora J."/>
            <person name="Crous P."/>
            <person name="Grigoriev I."/>
        </authorList>
    </citation>
    <scope>NUCLEOTIDE SEQUENCE</scope>
    <source>
        <strain evidence="2">CBS 279.74</strain>
    </source>
</reference>
<feature type="region of interest" description="Disordered" evidence="1">
    <location>
        <begin position="55"/>
        <end position="104"/>
    </location>
</feature>
<evidence type="ECO:0000256" key="1">
    <source>
        <dbReference type="SAM" id="MobiDB-lite"/>
    </source>
</evidence>
<feature type="compositionally biased region" description="Polar residues" evidence="1">
    <location>
        <begin position="62"/>
        <end position="78"/>
    </location>
</feature>
<organism evidence="2 3">
    <name type="scientific">Pleomassaria siparia CBS 279.74</name>
    <dbReference type="NCBI Taxonomy" id="1314801"/>
    <lineage>
        <taxon>Eukaryota</taxon>
        <taxon>Fungi</taxon>
        <taxon>Dikarya</taxon>
        <taxon>Ascomycota</taxon>
        <taxon>Pezizomycotina</taxon>
        <taxon>Dothideomycetes</taxon>
        <taxon>Pleosporomycetidae</taxon>
        <taxon>Pleosporales</taxon>
        <taxon>Pleomassariaceae</taxon>
        <taxon>Pleomassaria</taxon>
    </lineage>
</organism>
<evidence type="ECO:0000313" key="2">
    <source>
        <dbReference type="EMBL" id="KAF2714758.1"/>
    </source>
</evidence>
<name>A0A6G1KPJ4_9PLEO</name>
<dbReference type="Proteomes" id="UP000799428">
    <property type="component" value="Unassembled WGS sequence"/>
</dbReference>
<gene>
    <name evidence="2" type="ORF">K504DRAFT_456950</name>
</gene>
<protein>
    <submittedName>
        <fullName evidence="2">Uncharacterized protein</fullName>
    </submittedName>
</protein>
<keyword evidence="3" id="KW-1185">Reference proteome</keyword>